<dbReference type="PANTHER" id="PTHR31649">
    <property type="entry name" value="AGAP009604-PA"/>
    <property type="match status" value="1"/>
</dbReference>
<dbReference type="GeneID" id="101895511"/>
<evidence type="ECO:0000313" key="3">
    <source>
        <dbReference type="RefSeq" id="XP_005191450.1"/>
    </source>
</evidence>
<dbReference type="RefSeq" id="XP_005191450.1">
    <property type="nucleotide sequence ID" value="XM_005191393.3"/>
</dbReference>
<evidence type="ECO:0000313" key="1">
    <source>
        <dbReference type="EnsemblMetazoa" id="MDOA011985-PA"/>
    </source>
</evidence>
<reference evidence="1" key="1">
    <citation type="submission" date="2020-05" db="UniProtKB">
        <authorList>
            <consortium name="EnsemblMetazoa"/>
        </authorList>
    </citation>
    <scope>IDENTIFICATION</scope>
    <source>
        <strain evidence="1">Aabys</strain>
    </source>
</reference>
<dbReference type="eggNOG" id="ENOG502S083">
    <property type="taxonomic scope" value="Eukaryota"/>
</dbReference>
<dbReference type="EnsemblMetazoa" id="MDOA011985-RA">
    <property type="protein sequence ID" value="MDOA011985-PA"/>
    <property type="gene ID" value="MDOA011985"/>
</dbReference>
<dbReference type="Pfam" id="PF11901">
    <property type="entry name" value="DM9"/>
    <property type="match status" value="3"/>
</dbReference>
<proteinExistence type="predicted"/>
<accession>A0A1I8N691</accession>
<dbReference type="PANTHER" id="PTHR31649:SF10">
    <property type="entry name" value="IP19903P-RELATED"/>
    <property type="match status" value="1"/>
</dbReference>
<dbReference type="VEuPathDB" id="VectorBase:MDOMA2_013098"/>
<dbReference type="KEGG" id="mde:101895511"/>
<organism evidence="1">
    <name type="scientific">Musca domestica</name>
    <name type="common">House fly</name>
    <dbReference type="NCBI Taxonomy" id="7370"/>
    <lineage>
        <taxon>Eukaryota</taxon>
        <taxon>Metazoa</taxon>
        <taxon>Ecdysozoa</taxon>
        <taxon>Arthropoda</taxon>
        <taxon>Hexapoda</taxon>
        <taxon>Insecta</taxon>
        <taxon>Pterygota</taxon>
        <taxon>Neoptera</taxon>
        <taxon>Endopterygota</taxon>
        <taxon>Diptera</taxon>
        <taxon>Brachycera</taxon>
        <taxon>Muscomorpha</taxon>
        <taxon>Muscoidea</taxon>
        <taxon>Muscidae</taxon>
        <taxon>Musca</taxon>
    </lineage>
</organism>
<dbReference type="VEuPathDB" id="VectorBase:MDOA011985"/>
<gene>
    <name evidence="1" type="primary">101895511</name>
    <name evidence="3" type="synonym">LOC101895511</name>
</gene>
<evidence type="ECO:0000313" key="2">
    <source>
        <dbReference type="Proteomes" id="UP001652621"/>
    </source>
</evidence>
<keyword evidence="2" id="KW-1185">Reference proteome</keyword>
<dbReference type="STRING" id="7370.A0A1I8N691"/>
<dbReference type="Proteomes" id="UP001652621">
    <property type="component" value="Unplaced"/>
</dbReference>
<protein>
    <submittedName>
        <fullName evidence="3">Uncharacterized protein LOC101895511</fullName>
    </submittedName>
</protein>
<sequence>MAQNWLHSSPYAPLPPKAVVGGYDSDGSPIYVGRSFHEGDCLPTKVIPSKRSAFVAWAGGEHPKAHYELLLGDGYSWQPCFGPNIPPNAISTGKTSNGEAVYVGRGHYANSLTVGKVLPSHGCLYIPYQGGEIKLEKYEVLVYGGGAPEAAPLIDLDDYKWVHSSAYSSLPPNAVVGGNDFDGDMMYVGRAFHHGDMLVLKVVPAKKLAFGSWRGEEVPKDHFEILCGRNLVWRHCYNHMIPDNAVVCGTTSLEQPVYIGRGHYEGSLTVGRISKVHKALFIPFRGVERRLETYEILVDEKQSAGWKVELASTDPLPSPPPPPPMTPEKVCPYPELKAPMPMPVPTPMGPPPPYTPVATPMPMPMPTPMPSYLPPKPGFTEATTYVPPVAGAYPPSQIIPASTYNSSTYPPPPPPATIVVTATTYQPSNRFDKWMPASPAYTPGDAVHAGQDSDMSTIYVCRAFHNGDFIPGKAIPGRSSAYISYQGQEIHKTNFEILVGQHYIWVPAIDGYAPGAVEGGRTSSGEILYIGRAHYHGSLTCGKIHRSHGCLYIPYGGREIRIDGGYEILVHREDYYRGGQYMGY</sequence>
<reference evidence="3" key="2">
    <citation type="submission" date="2025-04" db="UniProtKB">
        <authorList>
            <consortium name="RefSeq"/>
        </authorList>
    </citation>
    <scope>IDENTIFICATION</scope>
    <source>
        <strain evidence="3">Aabys</strain>
    </source>
</reference>
<dbReference type="AlphaFoldDB" id="A0A1I8N691"/>
<dbReference type="SMART" id="SM00696">
    <property type="entry name" value="DM9"/>
    <property type="match status" value="6"/>
</dbReference>
<dbReference type="InterPro" id="IPR006616">
    <property type="entry name" value="DM9_repeat"/>
</dbReference>
<name>A0A1I8N691_MUSDO</name>
<dbReference type="OrthoDB" id="1925699at2759"/>